<reference evidence="5" key="2">
    <citation type="submission" date="2019-06" db="EMBL/GenBank/DDBJ databases">
        <title>Co-occurence of chitin degradation, pigmentation and bioactivity in marine Pseudoalteromonas.</title>
        <authorList>
            <person name="Sonnenschein E.C."/>
            <person name="Bech P.K."/>
        </authorList>
    </citation>
    <scope>NUCLEOTIDE SEQUENCE [LARGE SCALE GENOMIC DNA]</scope>
    <source>
        <strain evidence="5">S3790</strain>
    </source>
</reference>
<dbReference type="Gene3D" id="3.40.50.1820">
    <property type="entry name" value="alpha/beta hydrolase"/>
    <property type="match status" value="1"/>
</dbReference>
<dbReference type="PANTHER" id="PTHR43265">
    <property type="entry name" value="ESTERASE ESTD"/>
    <property type="match status" value="1"/>
</dbReference>
<proteinExistence type="predicted"/>
<dbReference type="AlphaFoldDB" id="A0A5S3V4B1"/>
<dbReference type="Proteomes" id="UP000307217">
    <property type="component" value="Unassembled WGS sequence"/>
</dbReference>
<comment type="caution">
    <text evidence="2">The sequence shown here is derived from an EMBL/GenBank/DDBJ whole genome shotgun (WGS) entry which is preliminary data.</text>
</comment>
<gene>
    <name evidence="2" type="ORF">CWC19_17045</name>
    <name evidence="3" type="ORF">CWC20_02485</name>
</gene>
<reference evidence="2" key="3">
    <citation type="submission" date="2019-09" db="EMBL/GenBank/DDBJ databases">
        <title>Co-occurence of chitin degradation, pigmentation and bioactivity in marine Pseudoalteromonas.</title>
        <authorList>
            <person name="Sonnenschein E.C."/>
            <person name="Bech P.K."/>
        </authorList>
    </citation>
    <scope>NUCLEOTIDE SEQUENCE</scope>
    <source>
        <strain evidence="2">S3790</strain>
        <strain evidence="3 4">S3895</strain>
    </source>
</reference>
<dbReference type="GO" id="GO:0052689">
    <property type="term" value="F:carboxylic ester hydrolase activity"/>
    <property type="evidence" value="ECO:0007669"/>
    <property type="project" value="TreeGrafter"/>
</dbReference>
<accession>A0A5S3V4B1</accession>
<evidence type="ECO:0000313" key="3">
    <source>
        <dbReference type="EMBL" id="TMO78034.1"/>
    </source>
</evidence>
<evidence type="ECO:0000313" key="5">
    <source>
        <dbReference type="Proteomes" id="UP000307217"/>
    </source>
</evidence>
<dbReference type="EMBL" id="PNBW01000017">
    <property type="protein sequence ID" value="TMO78034.1"/>
    <property type="molecule type" value="Genomic_DNA"/>
</dbReference>
<dbReference type="OrthoDB" id="9765647at2"/>
<dbReference type="EMBL" id="PNBX01000082">
    <property type="protein sequence ID" value="TMO65929.1"/>
    <property type="molecule type" value="Genomic_DNA"/>
</dbReference>
<dbReference type="Pfam" id="PF12146">
    <property type="entry name" value="Hydrolase_4"/>
    <property type="match status" value="1"/>
</dbReference>
<dbReference type="PANTHER" id="PTHR43265:SF1">
    <property type="entry name" value="ESTERASE ESTD"/>
    <property type="match status" value="1"/>
</dbReference>
<dbReference type="RefSeq" id="WP_138592970.1">
    <property type="nucleotide sequence ID" value="NZ_PNBW01000017.1"/>
</dbReference>
<feature type="domain" description="Serine aminopeptidase S33" evidence="1">
    <location>
        <begin position="56"/>
        <end position="298"/>
    </location>
</feature>
<evidence type="ECO:0000313" key="4">
    <source>
        <dbReference type="Proteomes" id="UP000307164"/>
    </source>
</evidence>
<dbReference type="InterPro" id="IPR053145">
    <property type="entry name" value="AB_hydrolase_Est10"/>
</dbReference>
<keyword evidence="4" id="KW-1185">Reference proteome</keyword>
<organism evidence="2 5">
    <name type="scientific">Pseudoalteromonas aurantia</name>
    <dbReference type="NCBI Taxonomy" id="43654"/>
    <lineage>
        <taxon>Bacteria</taxon>
        <taxon>Pseudomonadati</taxon>
        <taxon>Pseudomonadota</taxon>
        <taxon>Gammaproteobacteria</taxon>
        <taxon>Alteromonadales</taxon>
        <taxon>Pseudoalteromonadaceae</taxon>
        <taxon>Pseudoalteromonas</taxon>
    </lineage>
</organism>
<sequence length="352" mass="39822">MHPIIKSAIGLFIVLFVAVVWFSNYERQAVEIINQENVLFGSLVTPKRKSNELLPVVIFVHGDGPMSSGSYGYYEPLWQALANEGVASLSWDKQGIGGSQGHWLDQTMAQRADEISAAIDWVENQPNLDPERIGVIGFSQAGWVLPKVLANDSRLKYAIMVSTAVNWQQQGHYQTLQRLTSVGQEGEQLRENLEYNATLDGLLNEQVPYNTYKQFTESRQPESYGGGVLSKKRYEFVVNNMDVDARNELSGVIQPVLALFGDSDDVVDVKNSIRHYEEELSGLFRYKVYENADHGLFKNEYFSDIRRDSIWFGIKMNWLGADAMADSFIEDVTGFVKTHTQLYIEEVNINAK</sequence>
<protein>
    <recommendedName>
        <fullName evidence="1">Serine aminopeptidase S33 domain-containing protein</fullName>
    </recommendedName>
</protein>
<reference evidence="4 5" key="1">
    <citation type="submission" date="2018-01" db="EMBL/GenBank/DDBJ databases">
        <authorList>
            <person name="Paulsen S."/>
            <person name="Gram L.K."/>
        </authorList>
    </citation>
    <scope>NUCLEOTIDE SEQUENCE [LARGE SCALE GENOMIC DNA]</scope>
    <source>
        <strain evidence="2 5">S3790</strain>
        <strain evidence="3 4">S3895</strain>
    </source>
</reference>
<name>A0A5S3V4B1_9GAMM</name>
<dbReference type="InterPro" id="IPR029058">
    <property type="entry name" value="AB_hydrolase_fold"/>
</dbReference>
<dbReference type="SUPFAM" id="SSF53474">
    <property type="entry name" value="alpha/beta-Hydrolases"/>
    <property type="match status" value="1"/>
</dbReference>
<evidence type="ECO:0000313" key="2">
    <source>
        <dbReference type="EMBL" id="TMO65929.1"/>
    </source>
</evidence>
<dbReference type="Proteomes" id="UP000307164">
    <property type="component" value="Unassembled WGS sequence"/>
</dbReference>
<evidence type="ECO:0000259" key="1">
    <source>
        <dbReference type="Pfam" id="PF12146"/>
    </source>
</evidence>
<dbReference type="InterPro" id="IPR022742">
    <property type="entry name" value="Hydrolase_4"/>
</dbReference>